<sequence length="367" mass="41451">MAFKVSTEQLKSFHRIDRVFYTVLIVQLHRDPVQALNVMALWLWLEEVGYPSIILTLRHLPDNVVNSVFDEAVTILNCLQSPIPPSTLATLKEIPRTYIIFEEEITLDFLHDHREFALHAIDQIVSEVCAEALGDILQEAIDAMGRIGLNDDGAGYGAGDPFLRPTRVNGSIDMQQESSSRGKLKMPAIPFIPYGHFPGFYPLFHFPSFGPSSFREQQRFNVPTPMLVPNIGLQDGGMVPQHFEVGESSNNQAAALNPLAEHWVPEENVHPRERALFITFSRGYPVSEEELRIFFLRSYGDVVEDIRMQQTDPNVQQLYAIVTLRSANTVESILSGRDRIKYVIRGKHVVARRYVPKSSKPGTGNKL</sequence>
<comment type="caution">
    <text evidence="1">The sequence shown here is derived from an EMBL/GenBank/DDBJ whole genome shotgun (WGS) entry which is preliminary data.</text>
</comment>
<dbReference type="OrthoDB" id="1882251at2759"/>
<dbReference type="PANTHER" id="PTHR33527:SF14">
    <property type="entry name" value="OS07G0274300 PROTEIN"/>
    <property type="match status" value="1"/>
</dbReference>
<name>A0A7J6WJ32_THATH</name>
<reference evidence="1 2" key="1">
    <citation type="submission" date="2020-06" db="EMBL/GenBank/DDBJ databases">
        <title>Transcriptomic and genomic resources for Thalictrum thalictroides and T. hernandezii: Facilitating candidate gene discovery in an emerging model plant lineage.</title>
        <authorList>
            <person name="Arias T."/>
            <person name="Riano-Pachon D.M."/>
            <person name="Di Stilio V.S."/>
        </authorList>
    </citation>
    <scope>NUCLEOTIDE SEQUENCE [LARGE SCALE GENOMIC DNA]</scope>
    <source>
        <strain evidence="2">cv. WT478/WT964</strain>
        <tissue evidence="1">Leaves</tissue>
    </source>
</reference>
<dbReference type="Proteomes" id="UP000554482">
    <property type="component" value="Unassembled WGS sequence"/>
</dbReference>
<proteinExistence type="predicted"/>
<organism evidence="1 2">
    <name type="scientific">Thalictrum thalictroides</name>
    <name type="common">Rue-anemone</name>
    <name type="synonym">Anemone thalictroides</name>
    <dbReference type="NCBI Taxonomy" id="46969"/>
    <lineage>
        <taxon>Eukaryota</taxon>
        <taxon>Viridiplantae</taxon>
        <taxon>Streptophyta</taxon>
        <taxon>Embryophyta</taxon>
        <taxon>Tracheophyta</taxon>
        <taxon>Spermatophyta</taxon>
        <taxon>Magnoliopsida</taxon>
        <taxon>Ranunculales</taxon>
        <taxon>Ranunculaceae</taxon>
        <taxon>Thalictroideae</taxon>
        <taxon>Thalictrum</taxon>
    </lineage>
</organism>
<gene>
    <name evidence="1" type="ORF">FRX31_013782</name>
</gene>
<dbReference type="EMBL" id="JABWDY010015710">
    <property type="protein sequence ID" value="KAF5196640.1"/>
    <property type="molecule type" value="Genomic_DNA"/>
</dbReference>
<evidence type="ECO:0000313" key="2">
    <source>
        <dbReference type="Proteomes" id="UP000554482"/>
    </source>
</evidence>
<dbReference type="PANTHER" id="PTHR33527">
    <property type="entry name" value="OS07G0274300 PROTEIN"/>
    <property type="match status" value="1"/>
</dbReference>
<accession>A0A7J6WJ32</accession>
<dbReference type="AlphaFoldDB" id="A0A7J6WJ32"/>
<protein>
    <submittedName>
        <fullName evidence="1">Rho guanine nucleotide exchange factor</fullName>
    </submittedName>
</protein>
<keyword evidence="2" id="KW-1185">Reference proteome</keyword>
<evidence type="ECO:0000313" key="1">
    <source>
        <dbReference type="EMBL" id="KAF5196640.1"/>
    </source>
</evidence>